<dbReference type="Proteomes" id="UP000027222">
    <property type="component" value="Unassembled WGS sequence"/>
</dbReference>
<feature type="signal peptide" evidence="3">
    <location>
        <begin position="1"/>
        <end position="22"/>
    </location>
</feature>
<evidence type="ECO:0000313" key="4">
    <source>
        <dbReference type="EMBL" id="KDR65657.1"/>
    </source>
</evidence>
<dbReference type="HOGENOM" id="CLU_735758_0_0_1"/>
<gene>
    <name evidence="4" type="ORF">GALMADRAFT_217459</name>
</gene>
<keyword evidence="3" id="KW-0732">Signal</keyword>
<feature type="region of interest" description="Disordered" evidence="1">
    <location>
        <begin position="136"/>
        <end position="165"/>
    </location>
</feature>
<feature type="chain" id="PRO_5001645498" evidence="3">
    <location>
        <begin position="23"/>
        <end position="376"/>
    </location>
</feature>
<feature type="transmembrane region" description="Helical" evidence="2">
    <location>
        <begin position="237"/>
        <end position="258"/>
    </location>
</feature>
<evidence type="ECO:0000256" key="1">
    <source>
        <dbReference type="SAM" id="MobiDB-lite"/>
    </source>
</evidence>
<dbReference type="EMBL" id="KL142437">
    <property type="protein sequence ID" value="KDR65657.1"/>
    <property type="molecule type" value="Genomic_DNA"/>
</dbReference>
<dbReference type="AlphaFoldDB" id="A0A067S6Y5"/>
<evidence type="ECO:0000256" key="3">
    <source>
        <dbReference type="SAM" id="SignalP"/>
    </source>
</evidence>
<proteinExistence type="predicted"/>
<reference evidence="5" key="1">
    <citation type="journal article" date="2014" name="Proc. Natl. Acad. Sci. U.S.A.">
        <title>Extensive sampling of basidiomycete genomes demonstrates inadequacy of the white-rot/brown-rot paradigm for wood decay fungi.</title>
        <authorList>
            <person name="Riley R."/>
            <person name="Salamov A.A."/>
            <person name="Brown D.W."/>
            <person name="Nagy L.G."/>
            <person name="Floudas D."/>
            <person name="Held B.W."/>
            <person name="Levasseur A."/>
            <person name="Lombard V."/>
            <person name="Morin E."/>
            <person name="Otillar R."/>
            <person name="Lindquist E.A."/>
            <person name="Sun H."/>
            <person name="LaButti K.M."/>
            <person name="Schmutz J."/>
            <person name="Jabbour D."/>
            <person name="Luo H."/>
            <person name="Baker S.E."/>
            <person name="Pisabarro A.G."/>
            <person name="Walton J.D."/>
            <person name="Blanchette R.A."/>
            <person name="Henrissat B."/>
            <person name="Martin F."/>
            <person name="Cullen D."/>
            <person name="Hibbett D.S."/>
            <person name="Grigoriev I.V."/>
        </authorList>
    </citation>
    <scope>NUCLEOTIDE SEQUENCE [LARGE SCALE GENOMIC DNA]</scope>
    <source>
        <strain evidence="5">CBS 339.88</strain>
    </source>
</reference>
<evidence type="ECO:0000313" key="5">
    <source>
        <dbReference type="Proteomes" id="UP000027222"/>
    </source>
</evidence>
<keyword evidence="2" id="KW-1133">Transmembrane helix</keyword>
<keyword evidence="5" id="KW-1185">Reference proteome</keyword>
<accession>A0A067S6Y5</accession>
<keyword evidence="2" id="KW-0812">Transmembrane</keyword>
<name>A0A067S6Y5_GALM3</name>
<keyword evidence="2" id="KW-0472">Membrane</keyword>
<sequence length="376" mass="37495">MPLPLSDAQQLLLLLLPPALSAHLPPTVPTPTPVLNLSTCPALPALCAAGTGAVAGGDGAGAGGACGFAEAAGGAVDVAGAGAGTADAAGAAGTVGAGARAAGAEARAVGTEARAPGGAGAGAVAGADASAGGDGAGLNGSIWEGRHGSDGSAHEEDGAAAAGAGAAGDDAGAGVTVPDCLWNAGEGEAPSCCPPPLRLVLNAGFWSLDGQWRPWRLRSCLPVTCAVYWIGGMEEKALGVLLALVLVLVLVVTVPGGIRDLKGARQGKRQMAVWDRAGGGEDGSSSLDGILRLWRGYGNGVTWRSAGLKEVIAQNSGRLPHRHLHQHYKPNLGSNLNCLSLSSSSQRPWTLEPTNLENPSRRHRLVCLVLLYIASE</sequence>
<protein>
    <submittedName>
        <fullName evidence="4">Uncharacterized protein</fullName>
    </submittedName>
</protein>
<feature type="compositionally biased region" description="Basic and acidic residues" evidence="1">
    <location>
        <begin position="144"/>
        <end position="157"/>
    </location>
</feature>
<evidence type="ECO:0000256" key="2">
    <source>
        <dbReference type="SAM" id="Phobius"/>
    </source>
</evidence>
<organism evidence="4 5">
    <name type="scientific">Galerina marginata (strain CBS 339.88)</name>
    <dbReference type="NCBI Taxonomy" id="685588"/>
    <lineage>
        <taxon>Eukaryota</taxon>
        <taxon>Fungi</taxon>
        <taxon>Dikarya</taxon>
        <taxon>Basidiomycota</taxon>
        <taxon>Agaricomycotina</taxon>
        <taxon>Agaricomycetes</taxon>
        <taxon>Agaricomycetidae</taxon>
        <taxon>Agaricales</taxon>
        <taxon>Agaricineae</taxon>
        <taxon>Strophariaceae</taxon>
        <taxon>Galerina</taxon>
    </lineage>
</organism>